<dbReference type="Proteomes" id="UP001299068">
    <property type="component" value="Unassembled WGS sequence"/>
</dbReference>
<name>A0ABS7KUX6_CLOSR</name>
<sequence length="239" mass="27609">MARSSILKGLGLLGITFIIISFAHGVWISTKEYQEKSGLTEGVEIKHKDKCLEINVNYPKIIDKESKNINNEIVTWTNSWIKEVEDVLEDYKKSGYICNLPYQLFSNYYITKESNDILSFYIDYYQFTGGAHGSTTRKGYVIDRKIGKKLVIKELFKKGYDYKTVIDKEIKVQISADKERYFDEGTTYKGITDDVKFYIKGENLVVYYGQYEIAPYASGIPEFNIPLSKFNGNLVYDKI</sequence>
<feature type="domain" description="DUF3298" evidence="1">
    <location>
        <begin position="153"/>
        <end position="228"/>
    </location>
</feature>
<comment type="caution">
    <text evidence="3">The sequence shown here is derived from an EMBL/GenBank/DDBJ whole genome shotgun (WGS) entry which is preliminary data.</text>
</comment>
<protein>
    <submittedName>
        <fullName evidence="3">DUF3298 and DUF4163 domain-containing protein</fullName>
    </submittedName>
</protein>
<organism evidence="3 4">
    <name type="scientific">Clostridium sardiniense</name>
    <name type="common">Clostridium absonum</name>
    <dbReference type="NCBI Taxonomy" id="29369"/>
    <lineage>
        <taxon>Bacteria</taxon>
        <taxon>Bacillati</taxon>
        <taxon>Bacillota</taxon>
        <taxon>Clostridia</taxon>
        <taxon>Eubacteriales</taxon>
        <taxon>Clostridiaceae</taxon>
        <taxon>Clostridium</taxon>
    </lineage>
</organism>
<evidence type="ECO:0000313" key="4">
    <source>
        <dbReference type="Proteomes" id="UP001299068"/>
    </source>
</evidence>
<proteinExistence type="predicted"/>
<dbReference type="InterPro" id="IPR021729">
    <property type="entry name" value="DUF3298"/>
</dbReference>
<evidence type="ECO:0000313" key="3">
    <source>
        <dbReference type="EMBL" id="MBY0754611.1"/>
    </source>
</evidence>
<dbReference type="RefSeq" id="WP_221859396.1">
    <property type="nucleotide sequence ID" value="NZ_JAIKTU010000003.1"/>
</dbReference>
<accession>A0ABS7KUX6</accession>
<evidence type="ECO:0000259" key="1">
    <source>
        <dbReference type="Pfam" id="PF11738"/>
    </source>
</evidence>
<dbReference type="InterPro" id="IPR025303">
    <property type="entry name" value="PdaC"/>
</dbReference>
<feature type="domain" description="Deacetylase PdaC" evidence="2">
    <location>
        <begin position="45"/>
        <end position="135"/>
    </location>
</feature>
<dbReference type="EMBL" id="JAIKTU010000003">
    <property type="protein sequence ID" value="MBY0754611.1"/>
    <property type="molecule type" value="Genomic_DNA"/>
</dbReference>
<keyword evidence="4" id="KW-1185">Reference proteome</keyword>
<evidence type="ECO:0000259" key="2">
    <source>
        <dbReference type="Pfam" id="PF13739"/>
    </source>
</evidence>
<gene>
    <name evidence="3" type="ORF">K5V21_03980</name>
</gene>
<reference evidence="3 4" key="1">
    <citation type="journal article" date="2021" name="Cell Host Microbe">
        <title>in vivo commensal control of Clostridioides difficile virulence.</title>
        <authorList>
            <person name="Girinathan B.P."/>
            <person name="Dibenedetto N."/>
            <person name="Worley J.N."/>
            <person name="Peltier J."/>
            <person name="Arrieta-Ortiz M.L."/>
            <person name="Rupa Christinal Immanuel S."/>
            <person name="Lavin R."/>
            <person name="Delaney M.L."/>
            <person name="Cummins C."/>
            <person name="Hoffmann M."/>
            <person name="Luo Y."/>
            <person name="Gonzalez-Escalona N."/>
            <person name="Allard M."/>
            <person name="Onderdonk A.B."/>
            <person name="Gerber G.K."/>
            <person name="Sonenshein A.L."/>
            <person name="Baliga N."/>
            <person name="Dupuy B."/>
            <person name="Bry L."/>
        </authorList>
    </citation>
    <scope>NUCLEOTIDE SEQUENCE [LARGE SCALE GENOMIC DNA]</scope>
    <source>
        <strain evidence="3 4">DSM 599</strain>
    </source>
</reference>
<dbReference type="Pfam" id="PF13739">
    <property type="entry name" value="PdaC"/>
    <property type="match status" value="1"/>
</dbReference>
<dbReference type="Pfam" id="PF11738">
    <property type="entry name" value="DUF3298"/>
    <property type="match status" value="1"/>
</dbReference>
<dbReference type="Gene3D" id="3.90.640.20">
    <property type="entry name" value="Heat-shock cognate protein, ATPase"/>
    <property type="match status" value="1"/>
</dbReference>
<dbReference type="Gene3D" id="3.30.565.40">
    <property type="entry name" value="Fervidobacterium nodosum Rt17-B1 like"/>
    <property type="match status" value="1"/>
</dbReference>
<dbReference type="InterPro" id="IPR037126">
    <property type="entry name" value="PdaC/RsiV-like_sf"/>
</dbReference>